<feature type="domain" description="Transposase IS4-like" evidence="2">
    <location>
        <begin position="2"/>
        <end position="114"/>
    </location>
</feature>
<dbReference type="InterPro" id="IPR002559">
    <property type="entry name" value="Transposase_11"/>
</dbReference>
<evidence type="ECO:0000256" key="1">
    <source>
        <dbReference type="SAM" id="MobiDB-lite"/>
    </source>
</evidence>
<dbReference type="EMBL" id="BAABJO010000014">
    <property type="protein sequence ID" value="GAA5125587.1"/>
    <property type="molecule type" value="Genomic_DNA"/>
</dbReference>
<organism evidence="3 4">
    <name type="scientific">Pseudonocardia adelaidensis</name>
    <dbReference type="NCBI Taxonomy" id="648754"/>
    <lineage>
        <taxon>Bacteria</taxon>
        <taxon>Bacillati</taxon>
        <taxon>Actinomycetota</taxon>
        <taxon>Actinomycetes</taxon>
        <taxon>Pseudonocardiales</taxon>
        <taxon>Pseudonocardiaceae</taxon>
        <taxon>Pseudonocardia</taxon>
    </lineage>
</organism>
<proteinExistence type="predicted"/>
<dbReference type="PANTHER" id="PTHR30007">
    <property type="entry name" value="PHP DOMAIN PROTEIN"/>
    <property type="match status" value="1"/>
</dbReference>
<protein>
    <recommendedName>
        <fullName evidence="2">Transposase IS4-like domain-containing protein</fullName>
    </recommendedName>
</protein>
<dbReference type="PANTHER" id="PTHR30007:SF1">
    <property type="entry name" value="BLR1914 PROTEIN"/>
    <property type="match status" value="1"/>
</dbReference>
<evidence type="ECO:0000313" key="3">
    <source>
        <dbReference type="EMBL" id="GAA5125587.1"/>
    </source>
</evidence>
<reference evidence="4" key="1">
    <citation type="journal article" date="2019" name="Int. J. Syst. Evol. Microbiol.">
        <title>The Global Catalogue of Microorganisms (GCM) 10K type strain sequencing project: providing services to taxonomists for standard genome sequencing and annotation.</title>
        <authorList>
            <consortium name="The Broad Institute Genomics Platform"/>
            <consortium name="The Broad Institute Genome Sequencing Center for Infectious Disease"/>
            <person name="Wu L."/>
            <person name="Ma J."/>
        </authorList>
    </citation>
    <scope>NUCLEOTIDE SEQUENCE [LARGE SCALE GENOMIC DNA]</scope>
    <source>
        <strain evidence="4">JCM 18302</strain>
    </source>
</reference>
<accession>A0ABP9NL74</accession>
<dbReference type="Pfam" id="PF01609">
    <property type="entry name" value="DDE_Tnp_1"/>
    <property type="match status" value="1"/>
</dbReference>
<name>A0ABP9NL74_9PSEU</name>
<gene>
    <name evidence="3" type="ORF">GCM10023320_40200</name>
</gene>
<evidence type="ECO:0000313" key="4">
    <source>
        <dbReference type="Proteomes" id="UP001500804"/>
    </source>
</evidence>
<dbReference type="Proteomes" id="UP001500804">
    <property type="component" value="Unassembled WGS sequence"/>
</dbReference>
<sequence>MKRSLLVEGYGIPLTRVLTGPHRHDSPLPAPSLDKLDTLGPLPARIPVHLDSGYDSGKTRDTLAQRGLHGQIARTGTKAPTQATSRWHVERTHAWHNGFNRRQRCYEHRHTVIEAFLDLADTIITGGWLDLPSLDHPPLGHQTDQHTARDLPAYPRDL</sequence>
<comment type="caution">
    <text evidence="3">The sequence shown here is derived from an EMBL/GenBank/DDBJ whole genome shotgun (WGS) entry which is preliminary data.</text>
</comment>
<evidence type="ECO:0000259" key="2">
    <source>
        <dbReference type="Pfam" id="PF01609"/>
    </source>
</evidence>
<feature type="region of interest" description="Disordered" evidence="1">
    <location>
        <begin position="139"/>
        <end position="158"/>
    </location>
</feature>
<keyword evidence="4" id="KW-1185">Reference proteome</keyword>